<dbReference type="InterPro" id="IPR016195">
    <property type="entry name" value="Pol/histidinol_Pase-like"/>
</dbReference>
<sequence>MSENGFPRNSMYSALTENPPVIPDSYQNEDSDNDTRSIRSDIERPLLFSFNSPPASPPISPQLSPIRPSRKWSTSNLQNVIESTPQVKYIKNMISFYMPRHKIRPYFRGACRRLLSFILILIVLFTVLTFVKYKAVPSPYLYDAIDFSWKPIEPLSYLKPINESFGEINLLLDANGYSAIIVSDHNTIKGGLLAQQIAHEKFNDSIVVIPAMEYSSCRIHMNLIGINESIPFGPPFPSDEDLQNAIRRTHELGGLVSVNHIPWSNSTEFWYQTGTLRNHPSREQLLEWGVDAFEIINGDTFDWESYKFAQNHNLLMLTGSDVHSPSSGAHAWTTINAKDRSVAGIMSELREKRTSFLFDATGTRPRAYPKPNPAYYKMLPIILLADYWTSFYTETR</sequence>
<dbReference type="PANTHER" id="PTHR42924:SF3">
    <property type="entry name" value="POLYMERASE_HISTIDINOL PHOSPHATASE N-TERMINAL DOMAIN-CONTAINING PROTEIN"/>
    <property type="match status" value="1"/>
</dbReference>
<keyword evidence="2" id="KW-0812">Transmembrane</keyword>
<organism evidence="3 4">
    <name type="scientific">Ambispora leptoticha</name>
    <dbReference type="NCBI Taxonomy" id="144679"/>
    <lineage>
        <taxon>Eukaryota</taxon>
        <taxon>Fungi</taxon>
        <taxon>Fungi incertae sedis</taxon>
        <taxon>Mucoromycota</taxon>
        <taxon>Glomeromycotina</taxon>
        <taxon>Glomeromycetes</taxon>
        <taxon>Archaeosporales</taxon>
        <taxon>Ambisporaceae</taxon>
        <taxon>Ambispora</taxon>
    </lineage>
</organism>
<protein>
    <submittedName>
        <fullName evidence="3">14041_t:CDS:1</fullName>
    </submittedName>
</protein>
<dbReference type="Gene3D" id="3.20.20.140">
    <property type="entry name" value="Metal-dependent hydrolases"/>
    <property type="match status" value="1"/>
</dbReference>
<evidence type="ECO:0000313" key="3">
    <source>
        <dbReference type="EMBL" id="CAG8497602.1"/>
    </source>
</evidence>
<keyword evidence="2" id="KW-0472">Membrane</keyword>
<evidence type="ECO:0000313" key="4">
    <source>
        <dbReference type="Proteomes" id="UP000789508"/>
    </source>
</evidence>
<keyword evidence="2" id="KW-1133">Transmembrane helix</keyword>
<dbReference type="EMBL" id="CAJVPS010000601">
    <property type="protein sequence ID" value="CAG8497602.1"/>
    <property type="molecule type" value="Genomic_DNA"/>
</dbReference>
<feature type="transmembrane region" description="Helical" evidence="2">
    <location>
        <begin position="114"/>
        <end position="133"/>
    </location>
</feature>
<dbReference type="SUPFAM" id="SSF89550">
    <property type="entry name" value="PHP domain-like"/>
    <property type="match status" value="1"/>
</dbReference>
<dbReference type="PANTHER" id="PTHR42924">
    <property type="entry name" value="EXONUCLEASE"/>
    <property type="match status" value="1"/>
</dbReference>
<dbReference type="Pfam" id="PF13263">
    <property type="entry name" value="PHP_C"/>
    <property type="match status" value="1"/>
</dbReference>
<comment type="caution">
    <text evidence="3">The sequence shown here is derived from an EMBL/GenBank/DDBJ whole genome shotgun (WGS) entry which is preliminary data.</text>
</comment>
<proteinExistence type="predicted"/>
<evidence type="ECO:0000256" key="1">
    <source>
        <dbReference type="SAM" id="MobiDB-lite"/>
    </source>
</evidence>
<keyword evidence="4" id="KW-1185">Reference proteome</keyword>
<reference evidence="3" key="1">
    <citation type="submission" date="2021-06" db="EMBL/GenBank/DDBJ databases">
        <authorList>
            <person name="Kallberg Y."/>
            <person name="Tangrot J."/>
            <person name="Rosling A."/>
        </authorList>
    </citation>
    <scope>NUCLEOTIDE SEQUENCE</scope>
    <source>
        <strain evidence="3">FL130A</strain>
    </source>
</reference>
<dbReference type="OrthoDB" id="16564at2759"/>
<evidence type="ECO:0000256" key="2">
    <source>
        <dbReference type="SAM" id="Phobius"/>
    </source>
</evidence>
<accession>A0A9N8ZJ67</accession>
<dbReference type="InterPro" id="IPR052018">
    <property type="entry name" value="PHP_domain"/>
</dbReference>
<feature type="non-terminal residue" evidence="3">
    <location>
        <position position="396"/>
    </location>
</feature>
<dbReference type="Proteomes" id="UP000789508">
    <property type="component" value="Unassembled WGS sequence"/>
</dbReference>
<dbReference type="AlphaFoldDB" id="A0A9N8ZJ67"/>
<dbReference type="GO" id="GO:0004534">
    <property type="term" value="F:5'-3' RNA exonuclease activity"/>
    <property type="evidence" value="ECO:0007669"/>
    <property type="project" value="TreeGrafter"/>
</dbReference>
<dbReference type="GO" id="GO:0035312">
    <property type="term" value="F:5'-3' DNA exonuclease activity"/>
    <property type="evidence" value="ECO:0007669"/>
    <property type="project" value="TreeGrafter"/>
</dbReference>
<name>A0A9N8ZJ67_9GLOM</name>
<feature type="region of interest" description="Disordered" evidence="1">
    <location>
        <begin position="1"/>
        <end position="36"/>
    </location>
</feature>
<gene>
    <name evidence="3" type="ORF">ALEPTO_LOCUS3315</name>
</gene>